<feature type="domain" description="DUF1707" evidence="1">
    <location>
        <begin position="15"/>
        <end position="66"/>
    </location>
</feature>
<dbReference type="PANTHER" id="PTHR40763">
    <property type="entry name" value="MEMBRANE PROTEIN-RELATED"/>
    <property type="match status" value="1"/>
</dbReference>
<evidence type="ECO:0000313" key="2">
    <source>
        <dbReference type="EMBL" id="TBT88689.1"/>
    </source>
</evidence>
<accession>A0A4Q9KH56</accession>
<dbReference type="PANTHER" id="PTHR40763:SF4">
    <property type="entry name" value="DUF1707 DOMAIN-CONTAINING PROTEIN"/>
    <property type="match status" value="1"/>
</dbReference>
<comment type="caution">
    <text evidence="2">The sequence shown here is derived from an EMBL/GenBank/DDBJ whole genome shotgun (WGS) entry which is preliminary data.</text>
</comment>
<organism evidence="2 3">
    <name type="scientific">Propioniciclava sinopodophylli</name>
    <dbReference type="NCBI Taxonomy" id="1837344"/>
    <lineage>
        <taxon>Bacteria</taxon>
        <taxon>Bacillati</taxon>
        <taxon>Actinomycetota</taxon>
        <taxon>Actinomycetes</taxon>
        <taxon>Propionibacteriales</taxon>
        <taxon>Propionibacteriaceae</taxon>
        <taxon>Propioniciclava</taxon>
    </lineage>
</organism>
<proteinExistence type="predicted"/>
<keyword evidence="3" id="KW-1185">Reference proteome</keyword>
<sequence>MSDAYPEPHRFPGHMRAADSDRAIVTDLLSAAYAEGRLSRDEHDARLAQAMEAKTFDDLRGLTADLIPGSNPGRAVGAFSSAGAPTVDRSGDTNEAETTFAIFGGMERAGSWRARRNISNVTLFGGSSFDFRDATYASDVTTLNVFCAFGGVEVIVPEGVNVRNETVAIFGGTDVKNINPAPGAPTIVLKGFVMFGGIDAKGKQRRR</sequence>
<evidence type="ECO:0000313" key="3">
    <source>
        <dbReference type="Proteomes" id="UP000292373"/>
    </source>
</evidence>
<dbReference type="AlphaFoldDB" id="A0A4Q9KH56"/>
<dbReference type="RefSeq" id="WP_131166817.1">
    <property type="nucleotide sequence ID" value="NZ_SDMQ01000001.1"/>
</dbReference>
<protein>
    <submittedName>
        <fullName evidence="2">DUF1707 and DUF2154 domain-containing protein</fullName>
    </submittedName>
</protein>
<dbReference type="InterPro" id="IPR012551">
    <property type="entry name" value="DUF1707_SHOCT-like"/>
</dbReference>
<dbReference type="OrthoDB" id="4772576at2"/>
<dbReference type="Pfam" id="PF08044">
    <property type="entry name" value="DUF1707"/>
    <property type="match status" value="1"/>
</dbReference>
<reference evidence="2 3" key="1">
    <citation type="submission" date="2019-01" db="EMBL/GenBank/DDBJ databases">
        <title>Lactibacter flavus gen. nov., sp. nov., a novel bacterium of the family Propionibacteriaceae isolated from raw milk and dairy products.</title>
        <authorList>
            <person name="Huptas C."/>
            <person name="Wenning M."/>
            <person name="Breitenwieser F."/>
            <person name="Doll E."/>
            <person name="Von Neubeck M."/>
            <person name="Busse H.-J."/>
            <person name="Scherer S."/>
        </authorList>
    </citation>
    <scope>NUCLEOTIDE SEQUENCE [LARGE SCALE GENOMIC DNA]</scope>
    <source>
        <strain evidence="2 3">KCTC 33808</strain>
    </source>
</reference>
<name>A0A4Q9KH56_9ACTN</name>
<dbReference type="Proteomes" id="UP000292373">
    <property type="component" value="Unassembled WGS sequence"/>
</dbReference>
<gene>
    <name evidence="2" type="ORF">ET989_01755</name>
</gene>
<dbReference type="EMBL" id="SDMQ01000001">
    <property type="protein sequence ID" value="TBT88689.1"/>
    <property type="molecule type" value="Genomic_DNA"/>
</dbReference>
<evidence type="ECO:0000259" key="1">
    <source>
        <dbReference type="Pfam" id="PF08044"/>
    </source>
</evidence>